<dbReference type="InParanoid" id="G4ZFS7"/>
<evidence type="ECO:0000313" key="4">
    <source>
        <dbReference type="Proteomes" id="UP000002640"/>
    </source>
</evidence>
<dbReference type="GO" id="GO:0005249">
    <property type="term" value="F:voltage-gated potassium channel activity"/>
    <property type="evidence" value="ECO:0007669"/>
    <property type="project" value="TreeGrafter"/>
</dbReference>
<name>G4ZFS7_PHYSP</name>
<dbReference type="InterPro" id="IPR000595">
    <property type="entry name" value="cNMP-bd_dom"/>
</dbReference>
<dbReference type="InterPro" id="IPR014710">
    <property type="entry name" value="RmlC-like_jellyroll"/>
</dbReference>
<accession>G4ZFS7</accession>
<dbReference type="GO" id="GO:0003254">
    <property type="term" value="P:regulation of membrane depolarization"/>
    <property type="evidence" value="ECO:0007669"/>
    <property type="project" value="TreeGrafter"/>
</dbReference>
<dbReference type="EMBL" id="JH159154">
    <property type="protein sequence ID" value="EGZ18545.1"/>
    <property type="molecule type" value="Genomic_DNA"/>
</dbReference>
<dbReference type="PANTHER" id="PTHR45689:SF5">
    <property type="entry name" value="I[[H]] CHANNEL, ISOFORM E"/>
    <property type="match status" value="1"/>
</dbReference>
<dbReference type="KEGG" id="psoj:PHYSODRAFT_315268"/>
<dbReference type="Gene3D" id="2.60.120.10">
    <property type="entry name" value="Jelly Rolls"/>
    <property type="match status" value="1"/>
</dbReference>
<evidence type="ECO:0000313" key="3">
    <source>
        <dbReference type="EMBL" id="EGZ18545.1"/>
    </source>
</evidence>
<proteinExistence type="predicted"/>
<dbReference type="Proteomes" id="UP000002640">
    <property type="component" value="Unassembled WGS sequence"/>
</dbReference>
<dbReference type="SUPFAM" id="SSF81324">
    <property type="entry name" value="Voltage-gated potassium channels"/>
    <property type="match status" value="1"/>
</dbReference>
<dbReference type="PANTHER" id="PTHR45689">
    <property type="entry name" value="I[[H]] CHANNEL, ISOFORM E"/>
    <property type="match status" value="1"/>
</dbReference>
<dbReference type="SMR" id="G4ZFS7"/>
<keyword evidence="1" id="KW-0472">Membrane</keyword>
<feature type="domain" description="Cyclic nucleotide-binding" evidence="2">
    <location>
        <begin position="200"/>
        <end position="378"/>
    </location>
</feature>
<feature type="transmembrane region" description="Helical" evidence="1">
    <location>
        <begin position="95"/>
        <end position="122"/>
    </location>
</feature>
<reference evidence="3 4" key="1">
    <citation type="journal article" date="2006" name="Science">
        <title>Phytophthora genome sequences uncover evolutionary origins and mechanisms of pathogenesis.</title>
        <authorList>
            <person name="Tyler B.M."/>
            <person name="Tripathy S."/>
            <person name="Zhang X."/>
            <person name="Dehal P."/>
            <person name="Jiang R.H."/>
            <person name="Aerts A."/>
            <person name="Arredondo F.D."/>
            <person name="Baxter L."/>
            <person name="Bensasson D."/>
            <person name="Beynon J.L."/>
            <person name="Chapman J."/>
            <person name="Damasceno C.M."/>
            <person name="Dorrance A.E."/>
            <person name="Dou D."/>
            <person name="Dickerman A.W."/>
            <person name="Dubchak I.L."/>
            <person name="Garbelotto M."/>
            <person name="Gijzen M."/>
            <person name="Gordon S.G."/>
            <person name="Govers F."/>
            <person name="Grunwald N.J."/>
            <person name="Huang W."/>
            <person name="Ivors K.L."/>
            <person name="Jones R.W."/>
            <person name="Kamoun S."/>
            <person name="Krampis K."/>
            <person name="Lamour K.H."/>
            <person name="Lee M.K."/>
            <person name="McDonald W.H."/>
            <person name="Medina M."/>
            <person name="Meijer H.J."/>
            <person name="Nordberg E.K."/>
            <person name="Maclean D.J."/>
            <person name="Ospina-Giraldo M.D."/>
            <person name="Morris P.F."/>
            <person name="Phuntumart V."/>
            <person name="Putnam N.H."/>
            <person name="Rash S."/>
            <person name="Rose J.K."/>
            <person name="Sakihama Y."/>
            <person name="Salamov A.A."/>
            <person name="Savidor A."/>
            <person name="Scheuring C.F."/>
            <person name="Smith B.M."/>
            <person name="Sobral B.W."/>
            <person name="Terry A."/>
            <person name="Torto-Alalibo T.A."/>
            <person name="Win J."/>
            <person name="Xu Z."/>
            <person name="Zhang H."/>
            <person name="Grigoriev I.V."/>
            <person name="Rokhsar D.S."/>
            <person name="Boore J.L."/>
        </authorList>
    </citation>
    <scope>NUCLEOTIDE SEQUENCE [LARGE SCALE GENOMIC DNA]</scope>
    <source>
        <strain evidence="3 4">P6497</strain>
    </source>
</reference>
<sequence>MIWLMRLNQSGSGNSFWAWLLYSRYSHLLRIAGIVTMLVGIAHYIACVWNVLLEKGGDLSDESASWQEQYSASFYSALLLLQGEAVPTDTAGQNLFASLSVLVGSIVLAVIFGHVAILVSNFNANFTNYQRKMEAVFAMTAKLQLPPSLRERIHEYYEHLWHEYECLDGEIVQFSKELSHTLGLEVVLFKYMELVMHVPFWKDCTPDFQKQLILRLDVRVYLPNDFIMREGEVDDEFYMVNRGYCELSRALHRFERISNTMIGLTGRSNGGMTGRRRYSGLTGVSLNDGHRQSAYELDPAQRRYYSSTGRRTARAYEIMITRGQAFGDLALLMNYQRAANVRAITHVEMCVLSRDNFQAVLTKYPDDRRRVVVDMLTSYMQSYEMTHSRCPLLELVRKVYSAEAIAEACAKAGSAPPKLGVT</sequence>
<dbReference type="GO" id="GO:0098855">
    <property type="term" value="C:HCN channel complex"/>
    <property type="evidence" value="ECO:0007669"/>
    <property type="project" value="TreeGrafter"/>
</dbReference>
<dbReference type="GO" id="GO:0035725">
    <property type="term" value="P:sodium ion transmembrane transport"/>
    <property type="evidence" value="ECO:0007669"/>
    <property type="project" value="TreeGrafter"/>
</dbReference>
<dbReference type="CDD" id="cd00038">
    <property type="entry name" value="CAP_ED"/>
    <property type="match status" value="1"/>
</dbReference>
<dbReference type="InterPro" id="IPR051413">
    <property type="entry name" value="K/Na_HCN_channel"/>
</dbReference>
<keyword evidence="1" id="KW-0812">Transmembrane</keyword>
<dbReference type="Gene3D" id="1.10.287.630">
    <property type="entry name" value="Helix hairpin bin"/>
    <property type="match status" value="1"/>
</dbReference>
<dbReference type="AlphaFoldDB" id="G4ZFS7"/>
<dbReference type="PROSITE" id="PS50042">
    <property type="entry name" value="CNMP_BINDING_3"/>
    <property type="match status" value="1"/>
</dbReference>
<gene>
    <name evidence="3" type="ORF">PHYSODRAFT_315268</name>
</gene>
<feature type="transmembrane region" description="Helical" evidence="1">
    <location>
        <begin position="28"/>
        <end position="52"/>
    </location>
</feature>
<dbReference type="SMART" id="SM00100">
    <property type="entry name" value="cNMP"/>
    <property type="match status" value="1"/>
</dbReference>
<organism evidence="3 4">
    <name type="scientific">Phytophthora sojae (strain P6497)</name>
    <name type="common">Soybean stem and root rot agent</name>
    <name type="synonym">Phytophthora megasperma f. sp. glycines</name>
    <dbReference type="NCBI Taxonomy" id="1094619"/>
    <lineage>
        <taxon>Eukaryota</taxon>
        <taxon>Sar</taxon>
        <taxon>Stramenopiles</taxon>
        <taxon>Oomycota</taxon>
        <taxon>Peronosporomycetes</taxon>
        <taxon>Peronosporales</taxon>
        <taxon>Peronosporaceae</taxon>
        <taxon>Phytophthora</taxon>
    </lineage>
</organism>
<keyword evidence="4" id="KW-1185">Reference proteome</keyword>
<evidence type="ECO:0000259" key="2">
    <source>
        <dbReference type="PROSITE" id="PS50042"/>
    </source>
</evidence>
<dbReference type="Pfam" id="PF00027">
    <property type="entry name" value="cNMP_binding"/>
    <property type="match status" value="1"/>
</dbReference>
<protein>
    <recommendedName>
        <fullName evidence="2">Cyclic nucleotide-binding domain-containing protein</fullName>
    </recommendedName>
</protein>
<keyword evidence="1" id="KW-1133">Transmembrane helix</keyword>
<dbReference type="InterPro" id="IPR018490">
    <property type="entry name" value="cNMP-bd_dom_sf"/>
</dbReference>
<dbReference type="SUPFAM" id="SSF51206">
    <property type="entry name" value="cAMP-binding domain-like"/>
    <property type="match status" value="1"/>
</dbReference>
<dbReference type="STRING" id="1094619.G4ZFS7"/>
<dbReference type="RefSeq" id="XP_009527603.1">
    <property type="nucleotide sequence ID" value="XM_009529308.1"/>
</dbReference>
<evidence type="ECO:0000256" key="1">
    <source>
        <dbReference type="SAM" id="Phobius"/>
    </source>
</evidence>
<dbReference type="GeneID" id="20643835"/>